<evidence type="ECO:0000256" key="3">
    <source>
        <dbReference type="ARBA" id="ARBA00022839"/>
    </source>
</evidence>
<protein>
    <submittedName>
        <fullName evidence="5">ERI1 exoribonuclease 2</fullName>
    </submittedName>
</protein>
<feature type="domain" description="Exonuclease" evidence="4">
    <location>
        <begin position="3"/>
        <end position="70"/>
    </location>
</feature>
<keyword evidence="1" id="KW-0540">Nuclease</keyword>
<dbReference type="EMBL" id="JAXCGZ010011488">
    <property type="protein sequence ID" value="KAK7074688.1"/>
    <property type="molecule type" value="Genomic_DNA"/>
</dbReference>
<evidence type="ECO:0000256" key="2">
    <source>
        <dbReference type="ARBA" id="ARBA00022801"/>
    </source>
</evidence>
<keyword evidence="2" id="KW-0378">Hydrolase</keyword>
<name>A0AAN8X5F2_HALRR</name>
<dbReference type="GO" id="GO:0003676">
    <property type="term" value="F:nucleic acid binding"/>
    <property type="evidence" value="ECO:0007669"/>
    <property type="project" value="InterPro"/>
</dbReference>
<dbReference type="PANTHER" id="PTHR23044">
    <property type="entry name" value="3'-5' EXONUCLEASE ERI1-RELATED"/>
    <property type="match status" value="1"/>
</dbReference>
<reference evidence="5 6" key="1">
    <citation type="submission" date="2023-11" db="EMBL/GenBank/DDBJ databases">
        <title>Halocaridina rubra genome assembly.</title>
        <authorList>
            <person name="Smith C."/>
        </authorList>
    </citation>
    <scope>NUCLEOTIDE SEQUENCE [LARGE SCALE GENOMIC DNA]</scope>
    <source>
        <strain evidence="5">EP-1</strain>
        <tissue evidence="5">Whole</tissue>
    </source>
</reference>
<accession>A0AAN8X5F2</accession>
<evidence type="ECO:0000256" key="1">
    <source>
        <dbReference type="ARBA" id="ARBA00022722"/>
    </source>
</evidence>
<dbReference type="InterPro" id="IPR051274">
    <property type="entry name" value="3-5_Exoribonuclease"/>
</dbReference>
<dbReference type="AlphaFoldDB" id="A0AAN8X5F2"/>
<dbReference type="Pfam" id="PF00929">
    <property type="entry name" value="RNase_T"/>
    <property type="match status" value="1"/>
</dbReference>
<dbReference type="CDD" id="cd06133">
    <property type="entry name" value="ERI-1_3'hExo_like"/>
    <property type="match status" value="1"/>
</dbReference>
<proteinExistence type="predicted"/>
<evidence type="ECO:0000313" key="5">
    <source>
        <dbReference type="EMBL" id="KAK7074688.1"/>
    </source>
</evidence>
<organism evidence="5 6">
    <name type="scientific">Halocaridina rubra</name>
    <name type="common">Hawaiian red shrimp</name>
    <dbReference type="NCBI Taxonomy" id="373956"/>
    <lineage>
        <taxon>Eukaryota</taxon>
        <taxon>Metazoa</taxon>
        <taxon>Ecdysozoa</taxon>
        <taxon>Arthropoda</taxon>
        <taxon>Crustacea</taxon>
        <taxon>Multicrustacea</taxon>
        <taxon>Malacostraca</taxon>
        <taxon>Eumalacostraca</taxon>
        <taxon>Eucarida</taxon>
        <taxon>Decapoda</taxon>
        <taxon>Pleocyemata</taxon>
        <taxon>Caridea</taxon>
        <taxon>Atyoidea</taxon>
        <taxon>Atyidae</taxon>
        <taxon>Halocaridina</taxon>
    </lineage>
</organism>
<sequence length="126" mass="13771">MGRQEIIEFPAVLLDLASGKIVSEFHHYVMPIEQPVLSEFCTNLTGITQSQVENGVPLGTCLGLFTSWIRSLSDQYQISFNTDVPGKHAAFATWSATVKKVIMVLYGHTVGPLRVPALDVLANPAE</sequence>
<dbReference type="PANTHER" id="PTHR23044:SF61">
    <property type="entry name" value="3'-5' EXORIBONUCLEASE 1-RELATED"/>
    <property type="match status" value="1"/>
</dbReference>
<dbReference type="SUPFAM" id="SSF53098">
    <property type="entry name" value="Ribonuclease H-like"/>
    <property type="match status" value="1"/>
</dbReference>
<dbReference type="Proteomes" id="UP001381693">
    <property type="component" value="Unassembled WGS sequence"/>
</dbReference>
<evidence type="ECO:0000259" key="4">
    <source>
        <dbReference type="Pfam" id="PF00929"/>
    </source>
</evidence>
<dbReference type="InterPro" id="IPR047201">
    <property type="entry name" value="ERI-1_3'hExo-like"/>
</dbReference>
<dbReference type="Gene3D" id="3.30.420.10">
    <property type="entry name" value="Ribonuclease H-like superfamily/Ribonuclease H"/>
    <property type="match status" value="1"/>
</dbReference>
<keyword evidence="6" id="KW-1185">Reference proteome</keyword>
<dbReference type="GO" id="GO:0000175">
    <property type="term" value="F:3'-5'-RNA exonuclease activity"/>
    <property type="evidence" value="ECO:0007669"/>
    <property type="project" value="InterPro"/>
</dbReference>
<dbReference type="InterPro" id="IPR013520">
    <property type="entry name" value="Ribonucl_H"/>
</dbReference>
<keyword evidence="3" id="KW-0269">Exonuclease</keyword>
<comment type="caution">
    <text evidence="5">The sequence shown here is derived from an EMBL/GenBank/DDBJ whole genome shotgun (WGS) entry which is preliminary data.</text>
</comment>
<evidence type="ECO:0000313" key="6">
    <source>
        <dbReference type="Proteomes" id="UP001381693"/>
    </source>
</evidence>
<dbReference type="InterPro" id="IPR036397">
    <property type="entry name" value="RNaseH_sf"/>
</dbReference>
<dbReference type="InterPro" id="IPR012337">
    <property type="entry name" value="RNaseH-like_sf"/>
</dbReference>
<gene>
    <name evidence="5" type="primary">ERI2</name>
    <name evidence="5" type="ORF">SK128_028002</name>
</gene>